<dbReference type="OrthoDB" id="8156917at2"/>
<evidence type="ECO:0000256" key="1">
    <source>
        <dbReference type="SAM" id="MobiDB-lite"/>
    </source>
</evidence>
<keyword evidence="3" id="KW-1185">Reference proteome</keyword>
<dbReference type="Gene3D" id="3.40.109.10">
    <property type="entry name" value="NADH Oxidase"/>
    <property type="match status" value="1"/>
</dbReference>
<name>A0A3D9V9D2_THECX</name>
<organism evidence="2 3">
    <name type="scientific">Thermasporomyces composti</name>
    <dbReference type="NCBI Taxonomy" id="696763"/>
    <lineage>
        <taxon>Bacteria</taxon>
        <taxon>Bacillati</taxon>
        <taxon>Actinomycetota</taxon>
        <taxon>Actinomycetes</taxon>
        <taxon>Propionibacteriales</taxon>
        <taxon>Nocardioidaceae</taxon>
        <taxon>Thermasporomyces</taxon>
    </lineage>
</organism>
<protein>
    <recommendedName>
        <fullName evidence="4">Nitroreductase family protein</fullName>
    </recommendedName>
</protein>
<feature type="region of interest" description="Disordered" evidence="1">
    <location>
        <begin position="170"/>
        <end position="192"/>
    </location>
</feature>
<evidence type="ECO:0008006" key="4">
    <source>
        <dbReference type="Google" id="ProtNLM"/>
    </source>
</evidence>
<comment type="caution">
    <text evidence="2">The sequence shown here is derived from an EMBL/GenBank/DDBJ whole genome shotgun (WGS) entry which is preliminary data.</text>
</comment>
<gene>
    <name evidence="2" type="ORF">DFJ64_3569</name>
</gene>
<dbReference type="InterPro" id="IPR000415">
    <property type="entry name" value="Nitroreductase-like"/>
</dbReference>
<evidence type="ECO:0000313" key="2">
    <source>
        <dbReference type="EMBL" id="REF38099.1"/>
    </source>
</evidence>
<evidence type="ECO:0000313" key="3">
    <source>
        <dbReference type="Proteomes" id="UP000256485"/>
    </source>
</evidence>
<proteinExistence type="predicted"/>
<dbReference type="AlphaFoldDB" id="A0A3D9V9D2"/>
<accession>A0A3D9V9D2</accession>
<dbReference type="Proteomes" id="UP000256485">
    <property type="component" value="Unassembled WGS sequence"/>
</dbReference>
<dbReference type="GO" id="GO:0016491">
    <property type="term" value="F:oxidoreductase activity"/>
    <property type="evidence" value="ECO:0007669"/>
    <property type="project" value="InterPro"/>
</dbReference>
<dbReference type="EMBL" id="QTUC01000001">
    <property type="protein sequence ID" value="REF38099.1"/>
    <property type="molecule type" value="Genomic_DNA"/>
</dbReference>
<sequence>MPRPHTLTAEEQRFVTEVASHAPAILGTPWRVAFAAGRVEVWADGDPRAEPARLVALACGTATYDACLALRVIGREAWVHVQPEPATPALCAVVRVGTRRAAGVEDLAQYHAIALPRIDDRRHRSGPLPFSLITRLEGEAGVEGALLDVLSTAEADEIGRILTELRRVQGGEATAGRPRDGEGARTGSWSDGLATSYQVGRRTLAVLSTPGDSEKDRIRAGMAMERVLLVAAMHGVVASVINAPVEVLSSGGPLRFAASPDCPQVVVELGYARASGAETARVPVQVTGTTGRSSA</sequence>
<reference evidence="2 3" key="1">
    <citation type="submission" date="2018-08" db="EMBL/GenBank/DDBJ databases">
        <title>Sequencing the genomes of 1000 actinobacteria strains.</title>
        <authorList>
            <person name="Klenk H.-P."/>
        </authorList>
    </citation>
    <scope>NUCLEOTIDE SEQUENCE [LARGE SCALE GENOMIC DNA]</scope>
    <source>
        <strain evidence="2 3">DSM 22891</strain>
    </source>
</reference>
<dbReference type="RefSeq" id="WP_115851448.1">
    <property type="nucleotide sequence ID" value="NZ_QTUC01000001.1"/>
</dbReference>